<reference evidence="2 3" key="1">
    <citation type="submission" date="2019-05" db="EMBL/GenBank/DDBJ databases">
        <title>Another draft genome of Portunus trituberculatus and its Hox gene families provides insights of decapod evolution.</title>
        <authorList>
            <person name="Jeong J.-H."/>
            <person name="Song I."/>
            <person name="Kim S."/>
            <person name="Choi T."/>
            <person name="Kim D."/>
            <person name="Ryu S."/>
            <person name="Kim W."/>
        </authorList>
    </citation>
    <scope>NUCLEOTIDE SEQUENCE [LARGE SCALE GENOMIC DNA]</scope>
    <source>
        <tissue evidence="2">Muscle</tissue>
    </source>
</reference>
<comment type="caution">
    <text evidence="2">The sequence shown here is derived from an EMBL/GenBank/DDBJ whole genome shotgun (WGS) entry which is preliminary data.</text>
</comment>
<dbReference type="EMBL" id="VSRR010000685">
    <property type="protein sequence ID" value="MPC18494.1"/>
    <property type="molecule type" value="Genomic_DNA"/>
</dbReference>
<feature type="region of interest" description="Disordered" evidence="1">
    <location>
        <begin position="1"/>
        <end position="33"/>
    </location>
</feature>
<organism evidence="2 3">
    <name type="scientific">Portunus trituberculatus</name>
    <name type="common">Swimming crab</name>
    <name type="synonym">Neptunus trituberculatus</name>
    <dbReference type="NCBI Taxonomy" id="210409"/>
    <lineage>
        <taxon>Eukaryota</taxon>
        <taxon>Metazoa</taxon>
        <taxon>Ecdysozoa</taxon>
        <taxon>Arthropoda</taxon>
        <taxon>Crustacea</taxon>
        <taxon>Multicrustacea</taxon>
        <taxon>Malacostraca</taxon>
        <taxon>Eumalacostraca</taxon>
        <taxon>Eucarida</taxon>
        <taxon>Decapoda</taxon>
        <taxon>Pleocyemata</taxon>
        <taxon>Brachyura</taxon>
        <taxon>Eubrachyura</taxon>
        <taxon>Portunoidea</taxon>
        <taxon>Portunidae</taxon>
        <taxon>Portuninae</taxon>
        <taxon>Portunus</taxon>
    </lineage>
</organism>
<dbReference type="AlphaFoldDB" id="A0A5B7DAX6"/>
<evidence type="ECO:0000313" key="3">
    <source>
        <dbReference type="Proteomes" id="UP000324222"/>
    </source>
</evidence>
<accession>A0A5B7DAX6</accession>
<proteinExistence type="predicted"/>
<keyword evidence="3" id="KW-1185">Reference proteome</keyword>
<evidence type="ECO:0000256" key="1">
    <source>
        <dbReference type="SAM" id="MobiDB-lite"/>
    </source>
</evidence>
<sequence>MSALLQRDDDEDTPITKEELRRAPLTRGKASSPGDDGITYAVLRLLQEVPGNFLLHLPDFTIGGTVIPLCTQYHYLGAPVKISPARPAGRQAHPLVRDLLDRLQSRLTPLRWLTNNSSGIFIPIGRTIYITFIRSVVDPVSPALIQLPKTALEPIENFQNKAMRIILGCPMSTKIVNMQHELGLSPLIERIHTNVACFTVKCLHFPHISPHYSLLIRTSLTPNSPLPPLLPVGRVFIQRVSSMLRSLNLEVLVADVPPGPPPWMLSIPAVSFIPTSKSDPPYLQLQLALEHVATVTSSIPAPYRLYSDGSLQSDSAAGSAVFSPNLEPPQGYWVGQRLRDHSSSTLCELHAILDAVSFICQRGVNAAIVLAKEACILPPRGDGCPLSLTCYVNRVRSAPFYPLCRRRDAERPHSVSIQHYEFVCQRTYSYRRQGVMVRRHNVVSGRLRLGYRPPWQIAGVEGEPSYTERRLCGAPRSDIIQHYCLAYPTVLHLLPQDQPLDAICRHLINHDLVFRCENEARRG</sequence>
<protein>
    <recommendedName>
        <fullName evidence="4">RNase H type-1 domain-containing protein</fullName>
    </recommendedName>
</protein>
<gene>
    <name evidence="2" type="ORF">E2C01_011379</name>
</gene>
<dbReference type="OrthoDB" id="6373033at2759"/>
<name>A0A5B7DAX6_PORTR</name>
<dbReference type="Proteomes" id="UP000324222">
    <property type="component" value="Unassembled WGS sequence"/>
</dbReference>
<evidence type="ECO:0008006" key="4">
    <source>
        <dbReference type="Google" id="ProtNLM"/>
    </source>
</evidence>
<evidence type="ECO:0000313" key="2">
    <source>
        <dbReference type="EMBL" id="MPC18494.1"/>
    </source>
</evidence>